<sequence>MSALYNPSCLASITKALPSMLKHDFQIDAQYKWYLQSNIRDIEDLCIGAGGVLNDIASASPVAVYGDKDGNTHQIECYMS</sequence>
<reference evidence="1" key="2">
    <citation type="submission" date="2020-02" db="EMBL/GenBank/DDBJ databases">
        <authorList>
            <person name="Gilchrist C.L.M."/>
            <person name="Chooi Y.-H."/>
        </authorList>
    </citation>
    <scope>NUCLEOTIDE SEQUENCE</scope>
    <source>
        <strain evidence="1">MST-FP2251</strain>
    </source>
</reference>
<dbReference type="AlphaFoldDB" id="A0AAD4GYU6"/>
<dbReference type="Proteomes" id="UP001194746">
    <property type="component" value="Unassembled WGS sequence"/>
</dbReference>
<evidence type="ECO:0000313" key="1">
    <source>
        <dbReference type="EMBL" id="KAF9892993.1"/>
    </source>
</evidence>
<reference evidence="1" key="1">
    <citation type="journal article" date="2019" name="Beilstein J. Org. Chem.">
        <title>Nanangenines: drimane sesquiterpenoids as the dominant metabolite cohort of a novel Australian fungus, Aspergillus nanangensis.</title>
        <authorList>
            <person name="Lacey H.J."/>
            <person name="Gilchrist C.L.M."/>
            <person name="Crombie A."/>
            <person name="Kalaitzis J.A."/>
            <person name="Vuong D."/>
            <person name="Rutledge P.J."/>
            <person name="Turner P."/>
            <person name="Pitt J.I."/>
            <person name="Lacey E."/>
            <person name="Chooi Y.H."/>
            <person name="Piggott A.M."/>
        </authorList>
    </citation>
    <scope>NUCLEOTIDE SEQUENCE</scope>
    <source>
        <strain evidence="1">MST-FP2251</strain>
    </source>
</reference>
<proteinExistence type="predicted"/>
<comment type="caution">
    <text evidence="1">The sequence shown here is derived from an EMBL/GenBank/DDBJ whole genome shotgun (WGS) entry which is preliminary data.</text>
</comment>
<name>A0AAD4GYU6_ASPNN</name>
<keyword evidence="2" id="KW-1185">Reference proteome</keyword>
<dbReference type="EMBL" id="VCAU01000009">
    <property type="protein sequence ID" value="KAF9892993.1"/>
    <property type="molecule type" value="Genomic_DNA"/>
</dbReference>
<accession>A0AAD4GYU6</accession>
<protein>
    <submittedName>
        <fullName evidence="1">Uncharacterized protein</fullName>
    </submittedName>
</protein>
<evidence type="ECO:0000313" key="2">
    <source>
        <dbReference type="Proteomes" id="UP001194746"/>
    </source>
</evidence>
<gene>
    <name evidence="1" type="ORF">FE257_012404</name>
</gene>
<organism evidence="1 2">
    <name type="scientific">Aspergillus nanangensis</name>
    <dbReference type="NCBI Taxonomy" id="2582783"/>
    <lineage>
        <taxon>Eukaryota</taxon>
        <taxon>Fungi</taxon>
        <taxon>Dikarya</taxon>
        <taxon>Ascomycota</taxon>
        <taxon>Pezizomycotina</taxon>
        <taxon>Eurotiomycetes</taxon>
        <taxon>Eurotiomycetidae</taxon>
        <taxon>Eurotiales</taxon>
        <taxon>Aspergillaceae</taxon>
        <taxon>Aspergillus</taxon>
        <taxon>Aspergillus subgen. Circumdati</taxon>
    </lineage>
</organism>